<proteinExistence type="predicted"/>
<dbReference type="Gene3D" id="1.10.150.690">
    <property type="entry name" value="DUF2063"/>
    <property type="match status" value="1"/>
</dbReference>
<dbReference type="GO" id="GO:0003677">
    <property type="term" value="F:DNA binding"/>
    <property type="evidence" value="ECO:0007669"/>
    <property type="project" value="UniProtKB-KW"/>
</dbReference>
<keyword evidence="3" id="KW-1185">Reference proteome</keyword>
<sequence length="277" mass="29832">MRIFEYGKAMLEESKFVMPPDLQSEFAEALRDPDLPLPSGVLSHNSRLPQKRFAVYRNNVMVGLTGALEARFPATKRIVGEEFFAAAARLFASVHPPRSPLMMTYGDEFPDFLGAFEPAAALPYLADVARIEAARTRAYHAADAKPLTPAELEGFGPDALAGLRFNLHPSIEIVVSTFPIVTIWAMNADEIELAPLADWRGEDALVARPALDVEVRRLPAGAAVFLQSLATGKPLGAAANAGLASSPEFDLSVNLAALFSTGIAIEATQETLEDSQP</sequence>
<evidence type="ECO:0000313" key="3">
    <source>
        <dbReference type="Proteomes" id="UP001626536"/>
    </source>
</evidence>
<evidence type="ECO:0000259" key="1">
    <source>
        <dbReference type="Pfam" id="PF09836"/>
    </source>
</evidence>
<name>A0ABZ0HTB7_9HYPH</name>
<reference evidence="2 3" key="1">
    <citation type="submission" date="2023-10" db="EMBL/GenBank/DDBJ databases">
        <title>Novel methanotroph of the genus Methylocapsa from a subarctic wetland.</title>
        <authorList>
            <person name="Belova S.E."/>
            <person name="Oshkin I.Y."/>
            <person name="Miroshnikov K."/>
            <person name="Dedysh S.N."/>
        </authorList>
    </citation>
    <scope>NUCLEOTIDE SEQUENCE [LARGE SCALE GENOMIC DNA]</scope>
    <source>
        <strain evidence="2 3">RX1</strain>
    </source>
</reference>
<dbReference type="InterPro" id="IPR044922">
    <property type="entry name" value="DUF2063_N_sf"/>
</dbReference>
<dbReference type="Proteomes" id="UP001626536">
    <property type="component" value="Chromosome"/>
</dbReference>
<dbReference type="Pfam" id="PF09836">
    <property type="entry name" value="DUF2063"/>
    <property type="match status" value="1"/>
</dbReference>
<evidence type="ECO:0000313" key="2">
    <source>
        <dbReference type="EMBL" id="WOJ89789.1"/>
    </source>
</evidence>
<keyword evidence="2" id="KW-0238">DNA-binding</keyword>
<dbReference type="EMBL" id="CP136862">
    <property type="protein sequence ID" value="WOJ89789.1"/>
    <property type="molecule type" value="Genomic_DNA"/>
</dbReference>
<protein>
    <submittedName>
        <fullName evidence="2">DNA-binding domain-containing protein</fullName>
    </submittedName>
</protein>
<feature type="domain" description="Putative DNA-binding" evidence="1">
    <location>
        <begin position="22"/>
        <end position="113"/>
    </location>
</feature>
<accession>A0ABZ0HTB7</accession>
<organism evidence="2 3">
    <name type="scientific">Methylocapsa polymorpha</name>
    <dbReference type="NCBI Taxonomy" id="3080828"/>
    <lineage>
        <taxon>Bacteria</taxon>
        <taxon>Pseudomonadati</taxon>
        <taxon>Pseudomonadota</taxon>
        <taxon>Alphaproteobacteria</taxon>
        <taxon>Hyphomicrobiales</taxon>
        <taxon>Beijerinckiaceae</taxon>
        <taxon>Methylocapsa</taxon>
    </lineage>
</organism>
<gene>
    <name evidence="2" type="ORF">RZS28_00285</name>
</gene>
<dbReference type="RefSeq" id="WP_407339235.1">
    <property type="nucleotide sequence ID" value="NZ_CP136862.1"/>
</dbReference>
<dbReference type="InterPro" id="IPR018640">
    <property type="entry name" value="DUF2063"/>
</dbReference>